<name>A0A8S9KI20_BRACR</name>
<dbReference type="AlphaFoldDB" id="A0A8S9KI20"/>
<evidence type="ECO:0000256" key="1">
    <source>
        <dbReference type="SAM" id="MobiDB-lite"/>
    </source>
</evidence>
<comment type="caution">
    <text evidence="2">The sequence shown here is derived from an EMBL/GenBank/DDBJ whole genome shotgun (WGS) entry which is preliminary data.</text>
</comment>
<feature type="region of interest" description="Disordered" evidence="1">
    <location>
        <begin position="1"/>
        <end position="46"/>
    </location>
</feature>
<proteinExistence type="predicted"/>
<sequence length="138" mass="14821">MTTNADKDPQTHDGTPVDANADKTPAGNVSTGIDPNPSPWEETPLHLPVGKVLGSTNAKRTNNLIMKSERTHNEKVGVGALQYCDSGVLVNRMDCHTAVGGSVLRRQSPFYLRLRWSSGEVVGDAVTWRVGPLSNLTA</sequence>
<gene>
    <name evidence="2" type="ORF">F2Q70_00043848</name>
</gene>
<evidence type="ECO:0000313" key="2">
    <source>
        <dbReference type="EMBL" id="KAF2593083.1"/>
    </source>
</evidence>
<accession>A0A8S9KI20</accession>
<protein>
    <submittedName>
        <fullName evidence="2">Uncharacterized protein</fullName>
    </submittedName>
</protein>
<dbReference type="EMBL" id="QGKY02000164">
    <property type="protein sequence ID" value="KAF2593083.1"/>
    <property type="molecule type" value="Genomic_DNA"/>
</dbReference>
<feature type="compositionally biased region" description="Basic and acidic residues" evidence="1">
    <location>
        <begin position="1"/>
        <end position="11"/>
    </location>
</feature>
<organism evidence="2">
    <name type="scientific">Brassica cretica</name>
    <name type="common">Mustard</name>
    <dbReference type="NCBI Taxonomy" id="69181"/>
    <lineage>
        <taxon>Eukaryota</taxon>
        <taxon>Viridiplantae</taxon>
        <taxon>Streptophyta</taxon>
        <taxon>Embryophyta</taxon>
        <taxon>Tracheophyta</taxon>
        <taxon>Spermatophyta</taxon>
        <taxon>Magnoliopsida</taxon>
        <taxon>eudicotyledons</taxon>
        <taxon>Gunneridae</taxon>
        <taxon>Pentapetalae</taxon>
        <taxon>rosids</taxon>
        <taxon>malvids</taxon>
        <taxon>Brassicales</taxon>
        <taxon>Brassicaceae</taxon>
        <taxon>Brassiceae</taxon>
        <taxon>Brassica</taxon>
    </lineage>
</organism>
<reference evidence="2" key="1">
    <citation type="submission" date="2019-12" db="EMBL/GenBank/DDBJ databases">
        <title>Genome sequencing and annotation of Brassica cretica.</title>
        <authorList>
            <person name="Studholme D.J."/>
            <person name="Sarris P.F."/>
        </authorList>
    </citation>
    <scope>NUCLEOTIDE SEQUENCE</scope>
    <source>
        <strain evidence="2">PFS-102/07</strain>
        <tissue evidence="2">Leaf</tissue>
    </source>
</reference>